<feature type="compositionally biased region" description="Basic residues" evidence="1">
    <location>
        <begin position="62"/>
        <end position="77"/>
    </location>
</feature>
<feature type="compositionally biased region" description="Low complexity" evidence="1">
    <location>
        <begin position="360"/>
        <end position="376"/>
    </location>
</feature>
<proteinExistence type="predicted"/>
<accession>A0A6J4H770</accession>
<name>A0A6J4H770_9PROT</name>
<feature type="compositionally biased region" description="Basic and acidic residues" evidence="1">
    <location>
        <begin position="102"/>
        <end position="114"/>
    </location>
</feature>
<feature type="non-terminal residue" evidence="2">
    <location>
        <position position="1"/>
    </location>
</feature>
<feature type="compositionally biased region" description="Low complexity" evidence="1">
    <location>
        <begin position="92"/>
        <end position="101"/>
    </location>
</feature>
<evidence type="ECO:0000256" key="1">
    <source>
        <dbReference type="SAM" id="MobiDB-lite"/>
    </source>
</evidence>
<sequence>AEGRPGQRRFRRVRERGARLRPRRRRLPHLPGRHGATALAGAGGRPGIRHGACAQGLPAHGAVRRRLRASRAGRARRGPAPPFARRHGAGAGPRRGAVLLGRGRDRPGLGHLGRDPGGPPARRAGLPPAPLQRLLVRQARADAGRGGARAAALAGRVAGLGRRARLPRLRQRGVRLLRRGRGFGPGGAGARPRQPLGGPRGGARHGDAGPARRGHRVPRRAGAALGGRQQPCAPPLVAPGDVPPGAAGVRHRARPLRPPLPRSRLAAGGGDAGLHHGRAERRLHAVPLGAARRGGGGPLGRAGRQGGGADRRLALALHLAAPDDGAGRRRTLGGGGAHVGGVARGRAAVVQLRRHGGAGAARRGAAGVRGRAGASARRLRGRGGGDAAGARRDAPPRRQPRAAGRAGAAFPRRGDAGRLRRRRADAAGAGGGPASRAAFAADRLRGRGAVGGAL</sequence>
<feature type="region of interest" description="Disordered" evidence="1">
    <location>
        <begin position="357"/>
        <end position="439"/>
    </location>
</feature>
<feature type="compositionally biased region" description="Low complexity" evidence="1">
    <location>
        <begin position="401"/>
        <end position="411"/>
    </location>
</feature>
<protein>
    <submittedName>
        <fullName evidence="2">Uncharacterized protein</fullName>
    </submittedName>
</protein>
<feature type="region of interest" description="Disordered" evidence="1">
    <location>
        <begin position="179"/>
        <end position="307"/>
    </location>
</feature>
<feature type="non-terminal residue" evidence="2">
    <location>
        <position position="454"/>
    </location>
</feature>
<organism evidence="2">
    <name type="scientific">uncultured Acetobacteraceae bacterium</name>
    <dbReference type="NCBI Taxonomy" id="169975"/>
    <lineage>
        <taxon>Bacteria</taxon>
        <taxon>Pseudomonadati</taxon>
        <taxon>Pseudomonadota</taxon>
        <taxon>Alphaproteobacteria</taxon>
        <taxon>Acetobacterales</taxon>
        <taxon>Acetobacteraceae</taxon>
        <taxon>environmental samples</taxon>
    </lineage>
</organism>
<feature type="compositionally biased region" description="Basic residues" evidence="1">
    <location>
        <begin position="1"/>
        <end position="32"/>
    </location>
</feature>
<feature type="region of interest" description="Disordered" evidence="1">
    <location>
        <begin position="1"/>
        <end position="127"/>
    </location>
</feature>
<dbReference type="EMBL" id="CADCTL010000027">
    <property type="protein sequence ID" value="CAA9215995.1"/>
    <property type="molecule type" value="Genomic_DNA"/>
</dbReference>
<reference evidence="2" key="1">
    <citation type="submission" date="2020-02" db="EMBL/GenBank/DDBJ databases">
        <authorList>
            <person name="Meier V. D."/>
        </authorList>
    </citation>
    <scope>NUCLEOTIDE SEQUENCE</scope>
    <source>
        <strain evidence="2">AVDCRST_MAG04</strain>
    </source>
</reference>
<dbReference type="AlphaFoldDB" id="A0A6J4H770"/>
<evidence type="ECO:0000313" key="2">
    <source>
        <dbReference type="EMBL" id="CAA9215995.1"/>
    </source>
</evidence>
<gene>
    <name evidence="2" type="ORF">AVDCRST_MAG04-343</name>
</gene>
<feature type="compositionally biased region" description="Gly residues" evidence="1">
    <location>
        <begin position="292"/>
        <end position="307"/>
    </location>
</feature>